<feature type="domain" description="4Fe-4S ferredoxin-type" evidence="5">
    <location>
        <begin position="329"/>
        <end position="362"/>
    </location>
</feature>
<accession>A0A0P6YK92</accession>
<proteinExistence type="predicted"/>
<dbReference type="EMBL" id="LGKP01000025">
    <property type="protein sequence ID" value="KPL85606.1"/>
    <property type="molecule type" value="Genomic_DNA"/>
</dbReference>
<protein>
    <recommendedName>
        <fullName evidence="8">Cyclic nucleotide-binding protein</fullName>
    </recommendedName>
</protein>
<sequence length="454" mass="50670">MAPLALNLQIDALRSLPNLTELPINEATILARIGIFRAFAAGDTIPIARLRSSQCYVILSGLADTVILDRDGEPISIGKLAEGDFFGNSIFFSSHSLLYAVQAQSQIFALQWSIERLHEKKQHLPVFMRLIEASYMQRRAISALSRVPLFSHVSVEERILLAAQLTRQEFGRNTVIFEQGSAGKALYLIEQGQIAVEQNGMIVATLSDGDFFGEMALLSATPHNATLRCLTPTRCLQLPGAVFAEQVAQHPSLEEAVRRVIDERMHHSERVRGDQTRQHLIKVAVRYGMFRGSHVLVRQPAQCPPDCRICEQACAERFGQTRMHLNAAKLEEWDITQSCRQCRVGAECVEACPENAIQWDDNGALRITDACTGCNDCVEACPYDAVESQTIYLQNQHGPLWQLWQRMQKQSVPRQPKTVASKCDLCAGYDDRACLSQCPTGSLQLISVEELFPF</sequence>
<dbReference type="SMART" id="SM00100">
    <property type="entry name" value="cNMP"/>
    <property type="match status" value="2"/>
</dbReference>
<dbReference type="STRING" id="70996.SE18_18555"/>
<gene>
    <name evidence="6" type="ORF">SE18_18555</name>
</gene>
<dbReference type="SUPFAM" id="SSF54862">
    <property type="entry name" value="4Fe-4S ferredoxins"/>
    <property type="match status" value="1"/>
</dbReference>
<keyword evidence="2" id="KW-0408">Iron</keyword>
<evidence type="ECO:0000259" key="4">
    <source>
        <dbReference type="PROSITE" id="PS50042"/>
    </source>
</evidence>
<comment type="caution">
    <text evidence="6">The sequence shown here is derived from an EMBL/GenBank/DDBJ whole genome shotgun (WGS) entry which is preliminary data.</text>
</comment>
<dbReference type="PROSITE" id="PS00198">
    <property type="entry name" value="4FE4S_FER_1"/>
    <property type="match status" value="1"/>
</dbReference>
<feature type="domain" description="Cyclic nucleotide-binding" evidence="4">
    <location>
        <begin position="39"/>
        <end position="87"/>
    </location>
</feature>
<keyword evidence="1" id="KW-0479">Metal-binding</keyword>
<dbReference type="RefSeq" id="WP_054535932.1">
    <property type="nucleotide sequence ID" value="NZ_LGKP01000025.1"/>
</dbReference>
<dbReference type="PROSITE" id="PS50042">
    <property type="entry name" value="CNMP_BINDING_3"/>
    <property type="match status" value="2"/>
</dbReference>
<dbReference type="InterPro" id="IPR017896">
    <property type="entry name" value="4Fe4S_Fe-S-bd"/>
</dbReference>
<dbReference type="Pfam" id="PF00027">
    <property type="entry name" value="cNMP_binding"/>
    <property type="match status" value="2"/>
</dbReference>
<dbReference type="AlphaFoldDB" id="A0A0P6YK92"/>
<dbReference type="InterPro" id="IPR050503">
    <property type="entry name" value="cAMP-dep_PK_reg_su-like"/>
</dbReference>
<dbReference type="SUPFAM" id="SSF51206">
    <property type="entry name" value="cAMP-binding domain-like"/>
    <property type="match status" value="2"/>
</dbReference>
<dbReference type="PANTHER" id="PTHR11635:SF152">
    <property type="entry name" value="CAMP-DEPENDENT PROTEIN KINASE TYPE I REGULATORY SUBUNIT-RELATED"/>
    <property type="match status" value="1"/>
</dbReference>
<dbReference type="Gene3D" id="3.30.70.20">
    <property type="match status" value="1"/>
</dbReference>
<evidence type="ECO:0000259" key="5">
    <source>
        <dbReference type="PROSITE" id="PS51379"/>
    </source>
</evidence>
<name>A0A0P6YK92_9CHLR</name>
<dbReference type="Pfam" id="PF12838">
    <property type="entry name" value="Fer4_7"/>
    <property type="match status" value="1"/>
</dbReference>
<dbReference type="InterPro" id="IPR018490">
    <property type="entry name" value="cNMP-bd_dom_sf"/>
</dbReference>
<dbReference type="InterPro" id="IPR017900">
    <property type="entry name" value="4Fe4S_Fe_S_CS"/>
</dbReference>
<keyword evidence="7" id="KW-1185">Reference proteome</keyword>
<dbReference type="InterPro" id="IPR014710">
    <property type="entry name" value="RmlC-like_jellyroll"/>
</dbReference>
<keyword evidence="3" id="KW-0411">Iron-sulfur</keyword>
<evidence type="ECO:0000256" key="2">
    <source>
        <dbReference type="ARBA" id="ARBA00023004"/>
    </source>
</evidence>
<evidence type="ECO:0000256" key="1">
    <source>
        <dbReference type="ARBA" id="ARBA00022723"/>
    </source>
</evidence>
<feature type="domain" description="Cyclic nucleotide-binding" evidence="4">
    <location>
        <begin position="149"/>
        <end position="243"/>
    </location>
</feature>
<reference evidence="6 7" key="1">
    <citation type="submission" date="2015-07" db="EMBL/GenBank/DDBJ databases">
        <title>Whole genome sequence of Herpetosiphon geysericola DSM 7119.</title>
        <authorList>
            <person name="Hemp J."/>
            <person name="Ward L.M."/>
            <person name="Pace L.A."/>
            <person name="Fischer W.W."/>
        </authorList>
    </citation>
    <scope>NUCLEOTIDE SEQUENCE [LARGE SCALE GENOMIC DNA]</scope>
    <source>
        <strain evidence="6 7">DSM 7119</strain>
    </source>
</reference>
<dbReference type="GO" id="GO:0005952">
    <property type="term" value="C:cAMP-dependent protein kinase complex"/>
    <property type="evidence" value="ECO:0007669"/>
    <property type="project" value="InterPro"/>
</dbReference>
<dbReference type="Proteomes" id="UP000050277">
    <property type="component" value="Unassembled WGS sequence"/>
</dbReference>
<organism evidence="6 7">
    <name type="scientific">Herpetosiphon geysericola</name>
    <dbReference type="NCBI Taxonomy" id="70996"/>
    <lineage>
        <taxon>Bacteria</taxon>
        <taxon>Bacillati</taxon>
        <taxon>Chloroflexota</taxon>
        <taxon>Chloroflexia</taxon>
        <taxon>Herpetosiphonales</taxon>
        <taxon>Herpetosiphonaceae</taxon>
        <taxon>Herpetosiphon</taxon>
    </lineage>
</organism>
<dbReference type="GO" id="GO:0005829">
    <property type="term" value="C:cytosol"/>
    <property type="evidence" value="ECO:0007669"/>
    <property type="project" value="TreeGrafter"/>
</dbReference>
<dbReference type="CDD" id="cd00038">
    <property type="entry name" value="CAP_ED"/>
    <property type="match status" value="2"/>
</dbReference>
<dbReference type="Gene3D" id="2.60.120.10">
    <property type="entry name" value="Jelly Rolls"/>
    <property type="match status" value="2"/>
</dbReference>
<evidence type="ECO:0000313" key="6">
    <source>
        <dbReference type="EMBL" id="KPL85606.1"/>
    </source>
</evidence>
<dbReference type="GO" id="GO:0046872">
    <property type="term" value="F:metal ion binding"/>
    <property type="evidence" value="ECO:0007669"/>
    <property type="project" value="UniProtKB-KW"/>
</dbReference>
<dbReference type="OrthoDB" id="9810688at2"/>
<evidence type="ECO:0000313" key="7">
    <source>
        <dbReference type="Proteomes" id="UP000050277"/>
    </source>
</evidence>
<dbReference type="PROSITE" id="PS51379">
    <property type="entry name" value="4FE4S_FER_2"/>
    <property type="match status" value="2"/>
</dbReference>
<evidence type="ECO:0008006" key="8">
    <source>
        <dbReference type="Google" id="ProtNLM"/>
    </source>
</evidence>
<feature type="domain" description="4Fe-4S ferredoxin-type" evidence="5">
    <location>
        <begin position="363"/>
        <end position="391"/>
    </location>
</feature>
<evidence type="ECO:0000256" key="3">
    <source>
        <dbReference type="ARBA" id="ARBA00023014"/>
    </source>
</evidence>
<dbReference type="PANTHER" id="PTHR11635">
    <property type="entry name" value="CAMP-DEPENDENT PROTEIN KINASE REGULATORY CHAIN"/>
    <property type="match status" value="1"/>
</dbReference>
<dbReference type="GO" id="GO:0051536">
    <property type="term" value="F:iron-sulfur cluster binding"/>
    <property type="evidence" value="ECO:0007669"/>
    <property type="project" value="UniProtKB-KW"/>
</dbReference>
<dbReference type="InterPro" id="IPR000595">
    <property type="entry name" value="cNMP-bd_dom"/>
</dbReference>
<dbReference type="CDD" id="cd16367">
    <property type="entry name" value="DMSOR_beta_like"/>
    <property type="match status" value="1"/>
</dbReference>